<evidence type="ECO:0000313" key="3">
    <source>
        <dbReference type="Proteomes" id="UP001576774"/>
    </source>
</evidence>
<evidence type="ECO:0000256" key="1">
    <source>
        <dbReference type="SAM" id="Phobius"/>
    </source>
</evidence>
<dbReference type="EMBL" id="JBHFNQ010000169">
    <property type="protein sequence ID" value="MFB2879538.1"/>
    <property type="molecule type" value="Genomic_DNA"/>
</dbReference>
<name>A0ABV4XBL2_9CYAN</name>
<feature type="transmembrane region" description="Helical" evidence="1">
    <location>
        <begin position="44"/>
        <end position="65"/>
    </location>
</feature>
<comment type="caution">
    <text evidence="2">The sequence shown here is derived from an EMBL/GenBank/DDBJ whole genome shotgun (WGS) entry which is preliminary data.</text>
</comment>
<dbReference type="RefSeq" id="WP_413272576.1">
    <property type="nucleotide sequence ID" value="NZ_JBHFNQ010000169.1"/>
</dbReference>
<organism evidence="2 3">
    <name type="scientific">Floridaenema aerugineum BLCC-F46</name>
    <dbReference type="NCBI Taxonomy" id="3153654"/>
    <lineage>
        <taxon>Bacteria</taxon>
        <taxon>Bacillati</taxon>
        <taxon>Cyanobacteriota</taxon>
        <taxon>Cyanophyceae</taxon>
        <taxon>Oscillatoriophycideae</taxon>
        <taxon>Aerosakkonematales</taxon>
        <taxon>Aerosakkonemataceae</taxon>
        <taxon>Floridanema</taxon>
        <taxon>Floridanema aerugineum</taxon>
    </lineage>
</organism>
<dbReference type="PANTHER" id="PTHR35519:SF2">
    <property type="entry name" value="PH DOMAIN PROTEIN"/>
    <property type="match status" value="1"/>
</dbReference>
<feature type="transmembrane region" description="Helical" evidence="1">
    <location>
        <begin position="77"/>
        <end position="97"/>
    </location>
</feature>
<dbReference type="PANTHER" id="PTHR35519">
    <property type="entry name" value="MEMBRANE PROTEINS"/>
    <property type="match status" value="1"/>
</dbReference>
<dbReference type="Proteomes" id="UP001576774">
    <property type="component" value="Unassembled WGS sequence"/>
</dbReference>
<dbReference type="InterPro" id="IPR025187">
    <property type="entry name" value="DUF4112"/>
</dbReference>
<keyword evidence="1" id="KW-0472">Membrane</keyword>
<protein>
    <submittedName>
        <fullName evidence="2">DUF4112 domain-containing protein</fullName>
    </submittedName>
</protein>
<reference evidence="2 3" key="1">
    <citation type="submission" date="2024-09" db="EMBL/GenBank/DDBJ databases">
        <title>Floridaenema gen nov. (Aerosakkonemataceae, Aerosakkonematales ord. nov., Cyanobacteria) from benthic tropical and subtropical fresh waters, with the description of four new species.</title>
        <authorList>
            <person name="Moretto J.A."/>
            <person name="Berthold D.E."/>
            <person name="Lefler F.W."/>
            <person name="Huang I.-S."/>
            <person name="Laughinghouse H. IV."/>
        </authorList>
    </citation>
    <scope>NUCLEOTIDE SEQUENCE [LARGE SCALE GENOMIC DNA]</scope>
    <source>
        <strain evidence="2 3">BLCC-F46</strain>
    </source>
</reference>
<dbReference type="Pfam" id="PF13430">
    <property type="entry name" value="DUF4112"/>
    <property type="match status" value="1"/>
</dbReference>
<keyword evidence="1" id="KW-1133">Transmembrane helix</keyword>
<sequence>MNTTNTVQRIATLNRIRKFTYLMDSAFRVPIIGFRFGLDPIIGLVPGAGDLVSTAFSAYLIYLAARFHLPPQILRKMIFNVALEAAVGTVPLVGDLFDAVYKSNIRNLALLEQHLGIDDPETTEQINSVITQPKEPDLTIK</sequence>
<evidence type="ECO:0000313" key="2">
    <source>
        <dbReference type="EMBL" id="MFB2879538.1"/>
    </source>
</evidence>
<keyword evidence="1" id="KW-0812">Transmembrane</keyword>
<keyword evidence="3" id="KW-1185">Reference proteome</keyword>
<proteinExistence type="predicted"/>
<gene>
    <name evidence="2" type="ORF">ACE1CC_22000</name>
</gene>
<accession>A0ABV4XBL2</accession>